<reference evidence="2 3" key="1">
    <citation type="submission" date="2024-03" db="EMBL/GenBank/DDBJ databases">
        <authorList>
            <person name="Gkanogiannis A."/>
            <person name="Becerra Lopez-Lavalle L."/>
        </authorList>
    </citation>
    <scope>NUCLEOTIDE SEQUENCE [LARGE SCALE GENOMIC DNA]</scope>
</reference>
<accession>A0ABP0XZE4</accession>
<evidence type="ECO:0000313" key="3">
    <source>
        <dbReference type="Proteomes" id="UP001642487"/>
    </source>
</evidence>
<name>A0ABP0XZE4_9ROSI</name>
<keyword evidence="3" id="KW-1185">Reference proteome</keyword>
<feature type="region of interest" description="Disordered" evidence="1">
    <location>
        <begin position="1"/>
        <end position="21"/>
    </location>
</feature>
<feature type="region of interest" description="Disordered" evidence="1">
    <location>
        <begin position="52"/>
        <end position="89"/>
    </location>
</feature>
<evidence type="ECO:0000256" key="1">
    <source>
        <dbReference type="SAM" id="MobiDB-lite"/>
    </source>
</evidence>
<sequence>MGSNNNGPSRLERSLSLTSEPRTLRQYEMAIASMQAMERQQLAGGIINGNALSAATTTTTTTTTGGGKKGKGDREEGASGGAAAVKLPA</sequence>
<dbReference type="Proteomes" id="UP001642487">
    <property type="component" value="Chromosome 11"/>
</dbReference>
<protein>
    <submittedName>
        <fullName evidence="2">Uncharacterized protein</fullName>
    </submittedName>
</protein>
<organism evidence="2 3">
    <name type="scientific">Citrullus colocynthis</name>
    <name type="common">colocynth</name>
    <dbReference type="NCBI Taxonomy" id="252529"/>
    <lineage>
        <taxon>Eukaryota</taxon>
        <taxon>Viridiplantae</taxon>
        <taxon>Streptophyta</taxon>
        <taxon>Embryophyta</taxon>
        <taxon>Tracheophyta</taxon>
        <taxon>Spermatophyta</taxon>
        <taxon>Magnoliopsida</taxon>
        <taxon>eudicotyledons</taxon>
        <taxon>Gunneridae</taxon>
        <taxon>Pentapetalae</taxon>
        <taxon>rosids</taxon>
        <taxon>fabids</taxon>
        <taxon>Cucurbitales</taxon>
        <taxon>Cucurbitaceae</taxon>
        <taxon>Benincaseae</taxon>
        <taxon>Citrullus</taxon>
    </lineage>
</organism>
<gene>
    <name evidence="2" type="ORF">CITCOLO1_LOCUS5253</name>
</gene>
<dbReference type="EMBL" id="OZ021745">
    <property type="protein sequence ID" value="CAK9313530.1"/>
    <property type="molecule type" value="Genomic_DNA"/>
</dbReference>
<proteinExistence type="predicted"/>
<evidence type="ECO:0000313" key="2">
    <source>
        <dbReference type="EMBL" id="CAK9313530.1"/>
    </source>
</evidence>